<dbReference type="RefSeq" id="WP_109609776.1">
    <property type="nucleotide sequence ID" value="NZ_QGHA01000013.1"/>
</dbReference>
<protein>
    <recommendedName>
        <fullName evidence="4">YdgH/BhsA/McbA-like domain-containing protein</fullName>
    </recommendedName>
</protein>
<dbReference type="EMBL" id="QGHA01000013">
    <property type="protein sequence ID" value="PWK71408.1"/>
    <property type="molecule type" value="Genomic_DNA"/>
</dbReference>
<keyword evidence="1" id="KW-0732">Signal</keyword>
<dbReference type="InterPro" id="IPR036275">
    <property type="entry name" value="YdgH-like_sf"/>
</dbReference>
<evidence type="ECO:0000256" key="1">
    <source>
        <dbReference type="SAM" id="SignalP"/>
    </source>
</evidence>
<feature type="signal peptide" evidence="1">
    <location>
        <begin position="1"/>
        <end position="23"/>
    </location>
</feature>
<evidence type="ECO:0000313" key="2">
    <source>
        <dbReference type="EMBL" id="PWK71408.1"/>
    </source>
</evidence>
<dbReference type="SUPFAM" id="SSF159871">
    <property type="entry name" value="YdgH-like"/>
    <property type="match status" value="1"/>
</dbReference>
<evidence type="ECO:0000313" key="3">
    <source>
        <dbReference type="Proteomes" id="UP000245678"/>
    </source>
</evidence>
<reference evidence="2 3" key="1">
    <citation type="submission" date="2018-05" db="EMBL/GenBank/DDBJ databases">
        <title>Genomic Encyclopedia of Archaeal and Bacterial Type Strains, Phase II (KMG-II): from individual species to whole genera.</title>
        <authorList>
            <person name="Goeker M."/>
        </authorList>
    </citation>
    <scope>NUCLEOTIDE SEQUENCE [LARGE SCALE GENOMIC DNA]</scope>
    <source>
        <strain evidence="2 3">DSM 19975</strain>
    </source>
</reference>
<sequence length="104" mass="11549">MKNLKLHCFLFVLIFFISSCVTTNYLGDTYPATQKIDVYYDARDVKKDYKVIGHLITDYTDDSVEAKEALSAKARQVGADGIVILPVSGNGDHVSIKADAIKYN</sequence>
<dbReference type="AlphaFoldDB" id="A0A316GZU4"/>
<name>A0A316GZU4_9SPHI</name>
<dbReference type="Proteomes" id="UP000245678">
    <property type="component" value="Unassembled WGS sequence"/>
</dbReference>
<evidence type="ECO:0008006" key="4">
    <source>
        <dbReference type="Google" id="ProtNLM"/>
    </source>
</evidence>
<feature type="chain" id="PRO_5016249252" description="YdgH/BhsA/McbA-like domain-containing protein" evidence="1">
    <location>
        <begin position="24"/>
        <end position="104"/>
    </location>
</feature>
<accession>A0A316GZU4</accession>
<gene>
    <name evidence="2" type="ORF">LX99_04431</name>
</gene>
<proteinExistence type="predicted"/>
<dbReference type="PROSITE" id="PS51257">
    <property type="entry name" value="PROKAR_LIPOPROTEIN"/>
    <property type="match status" value="1"/>
</dbReference>
<comment type="caution">
    <text evidence="2">The sequence shown here is derived from an EMBL/GenBank/DDBJ whole genome shotgun (WGS) entry which is preliminary data.</text>
</comment>
<keyword evidence="3" id="KW-1185">Reference proteome</keyword>
<organism evidence="2 3">
    <name type="scientific">Mucilaginibacter oryzae</name>
    <dbReference type="NCBI Taxonomy" id="468058"/>
    <lineage>
        <taxon>Bacteria</taxon>
        <taxon>Pseudomonadati</taxon>
        <taxon>Bacteroidota</taxon>
        <taxon>Sphingobacteriia</taxon>
        <taxon>Sphingobacteriales</taxon>
        <taxon>Sphingobacteriaceae</taxon>
        <taxon>Mucilaginibacter</taxon>
    </lineage>
</organism>